<dbReference type="InterPro" id="IPR026278">
    <property type="entry name" value="KhtT"/>
</dbReference>
<dbReference type="RefSeq" id="WP_340602435.1">
    <property type="nucleotide sequence ID" value="NZ_JBBMXV010000001.1"/>
</dbReference>
<dbReference type="InterPro" id="IPR050144">
    <property type="entry name" value="AAE_transporter"/>
</dbReference>
<evidence type="ECO:0000313" key="2">
    <source>
        <dbReference type="EMBL" id="MFC6903943.1"/>
    </source>
</evidence>
<dbReference type="Gene3D" id="3.30.70.1450">
    <property type="entry name" value="Regulator of K+ conductance, C-terminal domain"/>
    <property type="match status" value="1"/>
</dbReference>
<feature type="domain" description="RCK C-terminal" evidence="1">
    <location>
        <begin position="76"/>
        <end position="159"/>
    </location>
</feature>
<dbReference type="InterPro" id="IPR036721">
    <property type="entry name" value="RCK_C_sf"/>
</dbReference>
<gene>
    <name evidence="2" type="ORF">ACFQGH_01880</name>
</gene>
<dbReference type="PANTHER" id="PTHR30445">
    <property type="entry name" value="K(+)_H(+) ANTIPORTER SUBUNIT KHTT"/>
    <property type="match status" value="1"/>
</dbReference>
<dbReference type="EMBL" id="JBHSXQ010000001">
    <property type="protein sequence ID" value="MFC6903943.1"/>
    <property type="molecule type" value="Genomic_DNA"/>
</dbReference>
<reference evidence="2 3" key="1">
    <citation type="journal article" date="2019" name="Int. J. Syst. Evol. Microbiol.">
        <title>The Global Catalogue of Microorganisms (GCM) 10K type strain sequencing project: providing services to taxonomists for standard genome sequencing and annotation.</title>
        <authorList>
            <consortium name="The Broad Institute Genomics Platform"/>
            <consortium name="The Broad Institute Genome Sequencing Center for Infectious Disease"/>
            <person name="Wu L."/>
            <person name="Ma J."/>
        </authorList>
    </citation>
    <scope>NUCLEOTIDE SEQUENCE [LARGE SCALE GENOMIC DNA]</scope>
    <source>
        <strain evidence="2 3">CGMCC 1.3240</strain>
    </source>
</reference>
<proteinExistence type="predicted"/>
<sequence>MDVSETDLPGVGKRFEVTLEEGGVAVVIIHNSGRRELFYRESPDADGEEMLDLTDQESRIVGSILEGAYFQPVRTKSPETMLGEGVILEWYTLAEDDPIIGQTLAEADIRERTGATIIAVERGEECVASPEADFILQTDDIVVAVGTRENQSELEALLK</sequence>
<organism evidence="2 3">
    <name type="scientific">Halalkalicoccus tibetensis</name>
    <dbReference type="NCBI Taxonomy" id="175632"/>
    <lineage>
        <taxon>Archaea</taxon>
        <taxon>Methanobacteriati</taxon>
        <taxon>Methanobacteriota</taxon>
        <taxon>Stenosarchaea group</taxon>
        <taxon>Halobacteria</taxon>
        <taxon>Halobacteriales</taxon>
        <taxon>Halococcaceae</taxon>
        <taxon>Halalkalicoccus</taxon>
    </lineage>
</organism>
<dbReference type="PIRSF" id="PIRSF005028">
    <property type="entry name" value="KhtT"/>
    <property type="match status" value="1"/>
</dbReference>
<dbReference type="Pfam" id="PF25991">
    <property type="entry name" value="KhtT_N"/>
    <property type="match status" value="1"/>
</dbReference>
<dbReference type="SUPFAM" id="SSF116726">
    <property type="entry name" value="TrkA C-terminal domain-like"/>
    <property type="match status" value="1"/>
</dbReference>
<evidence type="ECO:0000313" key="3">
    <source>
        <dbReference type="Proteomes" id="UP001596312"/>
    </source>
</evidence>
<accession>A0ABD5UXT3</accession>
<dbReference type="InterPro" id="IPR006037">
    <property type="entry name" value="RCK_C"/>
</dbReference>
<evidence type="ECO:0000259" key="1">
    <source>
        <dbReference type="PROSITE" id="PS51202"/>
    </source>
</evidence>
<dbReference type="InterPro" id="IPR058776">
    <property type="entry name" value="KhtT-like_N"/>
</dbReference>
<dbReference type="AlphaFoldDB" id="A0ABD5UXT3"/>
<name>A0ABD5UXT3_9EURY</name>
<dbReference type="PANTHER" id="PTHR30445:SF8">
    <property type="entry name" value="K(+)_H(+) ANTIPORTER SUBUNIT KHTT"/>
    <property type="match status" value="1"/>
</dbReference>
<protein>
    <submittedName>
        <fullName evidence="2">Cation:proton antiporter regulatory subunit</fullName>
    </submittedName>
</protein>
<dbReference type="Pfam" id="PF02080">
    <property type="entry name" value="TrkA_C"/>
    <property type="match status" value="1"/>
</dbReference>
<keyword evidence="3" id="KW-1185">Reference proteome</keyword>
<comment type="caution">
    <text evidence="2">The sequence shown here is derived from an EMBL/GenBank/DDBJ whole genome shotgun (WGS) entry which is preliminary data.</text>
</comment>
<dbReference type="Proteomes" id="UP001596312">
    <property type="component" value="Unassembled WGS sequence"/>
</dbReference>
<dbReference type="PROSITE" id="PS51202">
    <property type="entry name" value="RCK_C"/>
    <property type="match status" value="1"/>
</dbReference>